<evidence type="ECO:0000313" key="4">
    <source>
        <dbReference type="Proteomes" id="UP000289738"/>
    </source>
</evidence>
<gene>
    <name evidence="3" type="ORF">Ahy_A02g007665</name>
</gene>
<dbReference type="GO" id="GO:0008270">
    <property type="term" value="F:zinc ion binding"/>
    <property type="evidence" value="ECO:0007669"/>
    <property type="project" value="UniProtKB-KW"/>
</dbReference>
<feature type="domain" description="SWIM-type" evidence="2">
    <location>
        <begin position="105"/>
        <end position="137"/>
    </location>
</feature>
<keyword evidence="1" id="KW-0863">Zinc-finger</keyword>
<evidence type="ECO:0000259" key="2">
    <source>
        <dbReference type="PROSITE" id="PS50966"/>
    </source>
</evidence>
<evidence type="ECO:0000313" key="3">
    <source>
        <dbReference type="EMBL" id="RYR73310.1"/>
    </source>
</evidence>
<proteinExistence type="predicted"/>
<dbReference type="Proteomes" id="UP000289738">
    <property type="component" value="Chromosome A02"/>
</dbReference>
<dbReference type="InterPro" id="IPR007527">
    <property type="entry name" value="Znf_SWIM"/>
</dbReference>
<keyword evidence="1" id="KW-0862">Zinc</keyword>
<reference evidence="3 4" key="1">
    <citation type="submission" date="2019-01" db="EMBL/GenBank/DDBJ databases">
        <title>Sequencing of cultivated peanut Arachis hypogaea provides insights into genome evolution and oil improvement.</title>
        <authorList>
            <person name="Chen X."/>
        </authorList>
    </citation>
    <scope>NUCLEOTIDE SEQUENCE [LARGE SCALE GENOMIC DNA]</scope>
    <source>
        <strain evidence="4">cv. Fuhuasheng</strain>
        <tissue evidence="3">Leaves</tissue>
    </source>
</reference>
<organism evidence="3 4">
    <name type="scientific">Arachis hypogaea</name>
    <name type="common">Peanut</name>
    <dbReference type="NCBI Taxonomy" id="3818"/>
    <lineage>
        <taxon>Eukaryota</taxon>
        <taxon>Viridiplantae</taxon>
        <taxon>Streptophyta</taxon>
        <taxon>Embryophyta</taxon>
        <taxon>Tracheophyta</taxon>
        <taxon>Spermatophyta</taxon>
        <taxon>Magnoliopsida</taxon>
        <taxon>eudicotyledons</taxon>
        <taxon>Gunneridae</taxon>
        <taxon>Pentapetalae</taxon>
        <taxon>rosids</taxon>
        <taxon>fabids</taxon>
        <taxon>Fabales</taxon>
        <taxon>Fabaceae</taxon>
        <taxon>Papilionoideae</taxon>
        <taxon>50 kb inversion clade</taxon>
        <taxon>dalbergioids sensu lato</taxon>
        <taxon>Dalbergieae</taxon>
        <taxon>Pterocarpus clade</taxon>
        <taxon>Arachis</taxon>
    </lineage>
</organism>
<accession>A0A445ECV2</accession>
<keyword evidence="4" id="KW-1185">Reference proteome</keyword>
<comment type="caution">
    <text evidence="3">The sequence shown here is derived from an EMBL/GenBank/DDBJ whole genome shotgun (WGS) entry which is preliminary data.</text>
</comment>
<protein>
    <recommendedName>
        <fullName evidence="2">SWIM-type domain-containing protein</fullName>
    </recommendedName>
</protein>
<dbReference type="AlphaFoldDB" id="A0A445ECV2"/>
<name>A0A445ECV2_ARAHY</name>
<evidence type="ECO:0000256" key="1">
    <source>
        <dbReference type="PROSITE-ProRule" id="PRU00325"/>
    </source>
</evidence>
<dbReference type="PROSITE" id="PS50966">
    <property type="entry name" value="ZF_SWIM"/>
    <property type="match status" value="1"/>
</dbReference>
<keyword evidence="1" id="KW-0479">Metal-binding</keyword>
<sequence>MVVVVVEIPIVADGEFVVGMEFSSKEAVIMAIKYYTIRRGVDYQVYESEPLTFYAKCTQIFEDGLRLVTSKLHANQLASRNIQVNCFDKQNDVFEVREMPSEMEYVIDLRRQQCDCGMFPVHQISCRHVFACCANQLLDWQVYAHDVYKMDQIRRIYRVRFRPLKNLTTWPAYNGSRFVPNPFLR</sequence>
<dbReference type="EMBL" id="SDMP01000002">
    <property type="protein sequence ID" value="RYR73310.1"/>
    <property type="molecule type" value="Genomic_DNA"/>
</dbReference>